<dbReference type="InterPro" id="IPR008922">
    <property type="entry name" value="Di-copper_centre_dom_sf"/>
</dbReference>
<feature type="domain" description="Tyrosinase copper-binding" evidence="3">
    <location>
        <begin position="421"/>
        <end position="432"/>
    </location>
</feature>
<name>A0A9W7SUG4_9PEZI</name>
<dbReference type="SUPFAM" id="SSF48056">
    <property type="entry name" value="Di-copper centre-containing domain"/>
    <property type="match status" value="1"/>
</dbReference>
<feature type="non-terminal residue" evidence="4">
    <location>
        <position position="1"/>
    </location>
</feature>
<keyword evidence="1" id="KW-0479">Metal-binding</keyword>
<dbReference type="PROSITE" id="PS00497">
    <property type="entry name" value="TYROSINASE_1"/>
    <property type="match status" value="1"/>
</dbReference>
<dbReference type="PANTHER" id="PTHR11474:SF127">
    <property type="entry name" value="TYROSINASE COPPER-BINDING DOMAIN-CONTAINING PROTEIN"/>
    <property type="match status" value="1"/>
</dbReference>
<evidence type="ECO:0000259" key="2">
    <source>
        <dbReference type="PROSITE" id="PS00497"/>
    </source>
</evidence>
<organism evidence="4 5">
    <name type="scientific">Teratosphaeria destructans</name>
    <dbReference type="NCBI Taxonomy" id="418781"/>
    <lineage>
        <taxon>Eukaryota</taxon>
        <taxon>Fungi</taxon>
        <taxon>Dikarya</taxon>
        <taxon>Ascomycota</taxon>
        <taxon>Pezizomycotina</taxon>
        <taxon>Dothideomycetes</taxon>
        <taxon>Dothideomycetidae</taxon>
        <taxon>Mycosphaerellales</taxon>
        <taxon>Teratosphaeriaceae</taxon>
        <taxon>Teratosphaeria</taxon>
    </lineage>
</organism>
<dbReference type="Proteomes" id="UP001138500">
    <property type="component" value="Unassembled WGS sequence"/>
</dbReference>
<dbReference type="GO" id="GO:0046872">
    <property type="term" value="F:metal ion binding"/>
    <property type="evidence" value="ECO:0007669"/>
    <property type="project" value="UniProtKB-KW"/>
</dbReference>
<dbReference type="Gene3D" id="1.10.1280.10">
    <property type="entry name" value="Di-copper center containing domain from catechol oxidase"/>
    <property type="match status" value="1"/>
</dbReference>
<feature type="domain" description="Tyrosinase copper-binding" evidence="2">
    <location>
        <begin position="264"/>
        <end position="281"/>
    </location>
</feature>
<dbReference type="OrthoDB" id="6132182at2759"/>
<dbReference type="Pfam" id="PF00264">
    <property type="entry name" value="Tyrosinase"/>
    <property type="match status" value="1"/>
</dbReference>
<dbReference type="GO" id="GO:0016491">
    <property type="term" value="F:oxidoreductase activity"/>
    <property type="evidence" value="ECO:0007669"/>
    <property type="project" value="InterPro"/>
</dbReference>
<dbReference type="PROSITE" id="PS00498">
    <property type="entry name" value="TYROSINASE_2"/>
    <property type="match status" value="1"/>
</dbReference>
<accession>A0A9W7SUG4</accession>
<sequence>FLLSSVRCLGPPSKPKHLHVNRKQSLSSGYTVVTSARRAFVQTGLLNVLPQQGRASRRTAHNHSLHFRALGTLVGASRCQSLEDLSPALQVQQWEDHCRCSSGRIIAGAAVGGSLQVQQWEDHYRESRQRGLAMGWRWHFIERWDYLPASDADPEDVDERKGTTTESDNPRKRVTLCLKTLVLLVVIALLSVDICERIAPRRDSQTGCETLAVRHEWRALNATERNDFVQSVICLSTIPSRWRHNGTLYDDFAQLHGTIGRYSHHSASFLPWHRWTLHVWEKALKEHCGFRGHVPYWDWTRDWMDIASSSIWDPNTGFGGNGNPNGEPTVGHGTCVEDGPFTGLRPIKYNHTYQTHCLSRGFADKATLDRLLGENFSPESIGRIMRAEEYTKFKWAIEFRLHNNIHTAIRGDFWAMTAANDPLFFLHHAQLDRLWWQWQQQKPEARLEAYEGRHMANSTDDSANPQDTLLFDGFVEDVPVSYAMNAGGKELCYKYY</sequence>
<evidence type="ECO:0000259" key="3">
    <source>
        <dbReference type="PROSITE" id="PS00498"/>
    </source>
</evidence>
<dbReference type="PANTHER" id="PTHR11474">
    <property type="entry name" value="TYROSINASE FAMILY MEMBER"/>
    <property type="match status" value="1"/>
</dbReference>
<protein>
    <submittedName>
        <fullName evidence="4">Tyrosinase</fullName>
    </submittedName>
</protein>
<gene>
    <name evidence="4" type="ORF">Tdes44962_MAKER09038</name>
</gene>
<dbReference type="PRINTS" id="PR00092">
    <property type="entry name" value="TYROSINASE"/>
</dbReference>
<reference evidence="4 5" key="2">
    <citation type="journal article" date="2021" name="Curr. Genet.">
        <title>Genetic response to nitrogen starvation in the aggressive Eucalyptus foliar pathogen Teratosphaeria destructans.</title>
        <authorList>
            <person name="Havenga M."/>
            <person name="Wingfield B.D."/>
            <person name="Wingfield M.J."/>
            <person name="Dreyer L.L."/>
            <person name="Roets F."/>
            <person name="Aylward J."/>
        </authorList>
    </citation>
    <scope>NUCLEOTIDE SEQUENCE [LARGE SCALE GENOMIC DNA]</scope>
    <source>
        <strain evidence="4">CMW44962</strain>
    </source>
</reference>
<dbReference type="InterPro" id="IPR002227">
    <property type="entry name" value="Tyrosinase_Cu-bd"/>
</dbReference>
<dbReference type="EMBL" id="RIBY02001279">
    <property type="protein sequence ID" value="KAH9830382.1"/>
    <property type="molecule type" value="Genomic_DNA"/>
</dbReference>
<evidence type="ECO:0000313" key="4">
    <source>
        <dbReference type="EMBL" id="KAH9830382.1"/>
    </source>
</evidence>
<evidence type="ECO:0000313" key="5">
    <source>
        <dbReference type="Proteomes" id="UP001138500"/>
    </source>
</evidence>
<reference evidence="4 5" key="1">
    <citation type="journal article" date="2018" name="IMA Fungus">
        <title>IMA Genome-F 10: Nine draft genome sequences of Claviceps purpurea s.lat., including C. arundinis, C. humidiphila, and C. cf. spartinae, pseudomolecules for the pitch canker pathogen Fusarium circinatum, draft genome of Davidsoniella eucalypti, Grosmannia galeiformis, Quambalaria eucalypti, and Teratosphaeria destructans.</title>
        <authorList>
            <person name="Wingfield B.D."/>
            <person name="Liu M."/>
            <person name="Nguyen H.D."/>
            <person name="Lane F.A."/>
            <person name="Morgan S.W."/>
            <person name="De Vos L."/>
            <person name="Wilken P.M."/>
            <person name="Duong T.A."/>
            <person name="Aylward J."/>
            <person name="Coetzee M.P."/>
            <person name="Dadej K."/>
            <person name="De Beer Z.W."/>
            <person name="Findlay W."/>
            <person name="Havenga M."/>
            <person name="Kolarik M."/>
            <person name="Menzies J.G."/>
            <person name="Naidoo K."/>
            <person name="Pochopski O."/>
            <person name="Shoukouhi P."/>
            <person name="Santana Q.C."/>
            <person name="Seifert K.A."/>
            <person name="Soal N."/>
            <person name="Steenkamp E.T."/>
            <person name="Tatham C.T."/>
            <person name="van der Nest M.A."/>
            <person name="Wingfield M.J."/>
        </authorList>
    </citation>
    <scope>NUCLEOTIDE SEQUENCE [LARGE SCALE GENOMIC DNA]</scope>
    <source>
        <strain evidence="4">CMW44962</strain>
    </source>
</reference>
<comment type="caution">
    <text evidence="4">The sequence shown here is derived from an EMBL/GenBank/DDBJ whole genome shotgun (WGS) entry which is preliminary data.</text>
</comment>
<keyword evidence="5" id="KW-1185">Reference proteome</keyword>
<proteinExistence type="predicted"/>
<dbReference type="AlphaFoldDB" id="A0A9W7SUG4"/>
<dbReference type="InterPro" id="IPR050316">
    <property type="entry name" value="Tyrosinase/Hemocyanin"/>
</dbReference>
<evidence type="ECO:0000256" key="1">
    <source>
        <dbReference type="ARBA" id="ARBA00022723"/>
    </source>
</evidence>